<dbReference type="RefSeq" id="WP_143750005.1">
    <property type="nucleotide sequence ID" value="NZ_FCOB02000003.1"/>
</dbReference>
<evidence type="ECO:0000313" key="2">
    <source>
        <dbReference type="Proteomes" id="UP000054978"/>
    </source>
</evidence>
<gene>
    <name evidence="1" type="ORF">AWB83_00710</name>
</gene>
<dbReference type="EMBL" id="FCOB02000003">
    <property type="protein sequence ID" value="SAK46359.1"/>
    <property type="molecule type" value="Genomic_DNA"/>
</dbReference>
<reference evidence="1" key="1">
    <citation type="submission" date="2016-01" db="EMBL/GenBank/DDBJ databases">
        <authorList>
            <person name="Peeters C."/>
        </authorList>
    </citation>
    <scope>NUCLEOTIDE SEQUENCE [LARGE SCALE GENOMIC DNA]</scope>
    <source>
        <strain evidence="1">LMG 29326</strain>
    </source>
</reference>
<proteinExistence type="predicted"/>
<accession>A0A157ZLM4</accession>
<dbReference type="STRING" id="1777144.AWB83_00710"/>
<sequence>MTDADLNQFFASQLANLKPEVQGFIPTQLDANCESYLQDVFEPAPVVSQDDMITSLVGIWKREGLDSLAALEPEFRRIAKALRATDQETQQVSNFIYAMY</sequence>
<evidence type="ECO:0000313" key="1">
    <source>
        <dbReference type="EMBL" id="SAK46359.1"/>
    </source>
</evidence>
<protein>
    <submittedName>
        <fullName evidence="1">Uncharacterized protein</fullName>
    </submittedName>
</protein>
<comment type="caution">
    <text evidence="1">The sequence shown here is derived from an EMBL/GenBank/DDBJ whole genome shotgun (WGS) entry which is preliminary data.</text>
</comment>
<dbReference type="AlphaFoldDB" id="A0A157ZLM4"/>
<dbReference type="Proteomes" id="UP000054978">
    <property type="component" value="Unassembled WGS sequence"/>
</dbReference>
<organism evidence="1 2">
    <name type="scientific">Caballeronia ptereochthonis</name>
    <dbReference type="NCBI Taxonomy" id="1777144"/>
    <lineage>
        <taxon>Bacteria</taxon>
        <taxon>Pseudomonadati</taxon>
        <taxon>Pseudomonadota</taxon>
        <taxon>Betaproteobacteria</taxon>
        <taxon>Burkholderiales</taxon>
        <taxon>Burkholderiaceae</taxon>
        <taxon>Caballeronia</taxon>
    </lineage>
</organism>
<keyword evidence="2" id="KW-1185">Reference proteome</keyword>
<dbReference type="OrthoDB" id="9009551at2"/>
<name>A0A157ZLM4_9BURK</name>